<organism evidence="1 2">
    <name type="scientific">Pseudosporangium ferrugineum</name>
    <dbReference type="NCBI Taxonomy" id="439699"/>
    <lineage>
        <taxon>Bacteria</taxon>
        <taxon>Bacillati</taxon>
        <taxon>Actinomycetota</taxon>
        <taxon>Actinomycetes</taxon>
        <taxon>Micromonosporales</taxon>
        <taxon>Micromonosporaceae</taxon>
        <taxon>Pseudosporangium</taxon>
    </lineage>
</organism>
<dbReference type="InterPro" id="IPR007438">
    <property type="entry name" value="DUF488"/>
</dbReference>
<dbReference type="PIRSF" id="PIRSF024492">
    <property type="entry name" value="UCP024492"/>
    <property type="match status" value="1"/>
</dbReference>
<dbReference type="PANTHER" id="PTHR39337:SF1">
    <property type="entry name" value="BLR5642 PROTEIN"/>
    <property type="match status" value="1"/>
</dbReference>
<dbReference type="InterPro" id="IPR014519">
    <property type="entry name" value="UCP024492"/>
</dbReference>
<dbReference type="PANTHER" id="PTHR39337">
    <property type="entry name" value="BLR5642 PROTEIN"/>
    <property type="match status" value="1"/>
</dbReference>
<protein>
    <submittedName>
        <fullName evidence="1">Uncharacterized protein DUF488</fullName>
    </submittedName>
</protein>
<proteinExistence type="predicted"/>
<dbReference type="Proteomes" id="UP000239209">
    <property type="component" value="Unassembled WGS sequence"/>
</dbReference>
<name>A0A2T0RET0_9ACTN</name>
<dbReference type="EMBL" id="PVZG01000030">
    <property type="protein sequence ID" value="PRY19641.1"/>
    <property type="molecule type" value="Genomic_DNA"/>
</dbReference>
<gene>
    <name evidence="1" type="ORF">CLV70_13019</name>
</gene>
<dbReference type="Pfam" id="PF04343">
    <property type="entry name" value="DUF488"/>
    <property type="match status" value="1"/>
</dbReference>
<keyword evidence="2" id="KW-1185">Reference proteome</keyword>
<dbReference type="AlphaFoldDB" id="A0A2T0RET0"/>
<accession>A0A2T0RET0</accession>
<reference evidence="1 2" key="1">
    <citation type="submission" date="2018-03" db="EMBL/GenBank/DDBJ databases">
        <title>Genomic Encyclopedia of Archaeal and Bacterial Type Strains, Phase II (KMG-II): from individual species to whole genera.</title>
        <authorList>
            <person name="Goeker M."/>
        </authorList>
    </citation>
    <scope>NUCLEOTIDE SEQUENCE [LARGE SCALE GENOMIC DNA]</scope>
    <source>
        <strain evidence="1 2">DSM 45348</strain>
    </source>
</reference>
<comment type="caution">
    <text evidence="1">The sequence shown here is derived from an EMBL/GenBank/DDBJ whole genome shotgun (WGS) entry which is preliminary data.</text>
</comment>
<evidence type="ECO:0000313" key="1">
    <source>
        <dbReference type="EMBL" id="PRY19641.1"/>
    </source>
</evidence>
<sequence>MSDWLPEAGISYRWDERLGGRRRIPEAAPDLWWQVPSFRAYASHMRTPQFADAVTDLLDDLDADATAIMCSESLWWRCHRRLIADFVTRVRKRAVVHLLHNGRLTEHAVAEGARLSTDGLLYYDRI</sequence>
<evidence type="ECO:0000313" key="2">
    <source>
        <dbReference type="Proteomes" id="UP000239209"/>
    </source>
</evidence>